<dbReference type="EMBL" id="JAIWYP010000003">
    <property type="protein sequence ID" value="KAH3856967.1"/>
    <property type="molecule type" value="Genomic_DNA"/>
</dbReference>
<keyword evidence="4" id="KW-0548">Nucleotidyltransferase</keyword>
<dbReference type="Proteomes" id="UP000828390">
    <property type="component" value="Unassembled WGS sequence"/>
</dbReference>
<evidence type="ECO:0000313" key="8">
    <source>
        <dbReference type="EMBL" id="KAH3856967.1"/>
    </source>
</evidence>
<keyword evidence="9" id="KW-1185">Reference proteome</keyword>
<evidence type="ECO:0000256" key="4">
    <source>
        <dbReference type="ARBA" id="ARBA00022695"/>
    </source>
</evidence>
<organism evidence="8 9">
    <name type="scientific">Dreissena polymorpha</name>
    <name type="common">Zebra mussel</name>
    <name type="synonym">Mytilus polymorpha</name>
    <dbReference type="NCBI Taxonomy" id="45954"/>
    <lineage>
        <taxon>Eukaryota</taxon>
        <taxon>Metazoa</taxon>
        <taxon>Spiralia</taxon>
        <taxon>Lophotrochozoa</taxon>
        <taxon>Mollusca</taxon>
        <taxon>Bivalvia</taxon>
        <taxon>Autobranchia</taxon>
        <taxon>Heteroconchia</taxon>
        <taxon>Euheterodonta</taxon>
        <taxon>Imparidentia</taxon>
        <taxon>Neoheterodontei</taxon>
        <taxon>Myida</taxon>
        <taxon>Dreissenoidea</taxon>
        <taxon>Dreissenidae</taxon>
        <taxon>Dreissena</taxon>
    </lineage>
</organism>
<evidence type="ECO:0000313" key="9">
    <source>
        <dbReference type="Proteomes" id="UP000828390"/>
    </source>
</evidence>
<accession>A0A9D4R7S0</accession>
<evidence type="ECO:0000256" key="2">
    <source>
        <dbReference type="ARBA" id="ARBA00008307"/>
    </source>
</evidence>
<dbReference type="SMART" id="SM01265">
    <property type="entry name" value="Mab-21"/>
    <property type="match status" value="1"/>
</dbReference>
<proteinExistence type="inferred from homology"/>
<feature type="domain" description="Mab-21-like HhH/H2TH-like" evidence="7">
    <location>
        <begin position="305"/>
        <end position="368"/>
    </location>
</feature>
<keyword evidence="3" id="KW-0808">Transferase</keyword>
<sequence length="639" mass="74698">MGTDNKDQLSILLSKVMEDIGVTEELVNFRRYVNCMLEVVTNMLWRNDAVKAHVHFVGSQIEGSTTLGMKSDYDFLLYLCHISAYIDLSKSQSLQPFSYLLIKNSFSFPQCVCLQSVIQYEVNVRVPANNACSANYFNSSRQDWPEKQLDEEGRVLLSSKFFFEYSFSGVICPFSEWKQHGPAIKVLDMIDFSYSIQCRTLPPDCQVLFRRPKPGHWPKDETASKARKCGIFLMYPGNIGHVSHYDSKRRIIYLDVRHTEIYASRQWRMSTTTIERLLMLDLDIVQMKTYMLTKMLRKQFLDPLVGDRLSTFHMKTAFLFTIEKYPQRIWKNENLVKCVIYCLTTLRRFLRRRFCPHYTIAFFNIFAEKLKLVDFRSLITELTRIINSVLLCVYEINIDNLGKRLKMDETENHSELETRSLYRVKTLTSLICDNFLEGFLPNFSSKKADMRQYIHNLRDAVEEGCEYDFEVNYIYRNLSGSTASLEASEKLAEKRPISRDILKLYNISLKSGQITNYLRYASMLVCTHQYKKAVALLETAEKMITPNMVELSMIYTDRETSRLPIETNMTQLLRNLVENIAMPVKLFWQEINCIPSHMVYEFYSPISEEDKSNLQHVHRTGPHTIDSLAVDAKPFLYYL</sequence>
<evidence type="ECO:0000256" key="3">
    <source>
        <dbReference type="ARBA" id="ARBA00022679"/>
    </source>
</evidence>
<comment type="cofactor">
    <cofactor evidence="1">
        <name>Mg(2+)</name>
        <dbReference type="ChEBI" id="CHEBI:18420"/>
    </cofactor>
</comment>
<dbReference type="AlphaFoldDB" id="A0A9D4R7S0"/>
<keyword evidence="5" id="KW-0479">Metal-binding</keyword>
<keyword evidence="6" id="KW-0460">Magnesium</keyword>
<protein>
    <recommendedName>
        <fullName evidence="7">Mab-21-like HhH/H2TH-like domain-containing protein</fullName>
    </recommendedName>
</protein>
<name>A0A9D4R7S0_DREPO</name>
<dbReference type="GO" id="GO:0016779">
    <property type="term" value="F:nucleotidyltransferase activity"/>
    <property type="evidence" value="ECO:0007669"/>
    <property type="project" value="UniProtKB-KW"/>
</dbReference>
<dbReference type="InterPro" id="IPR046906">
    <property type="entry name" value="Mab-21_HhH/H2TH-like"/>
</dbReference>
<dbReference type="Gene3D" id="1.10.1410.40">
    <property type="match status" value="1"/>
</dbReference>
<dbReference type="PANTHER" id="PTHR10656">
    <property type="entry name" value="CELL FATE DETERMINING PROTEIN MAB21-RELATED"/>
    <property type="match status" value="1"/>
</dbReference>
<reference evidence="8" key="1">
    <citation type="journal article" date="2019" name="bioRxiv">
        <title>The Genome of the Zebra Mussel, Dreissena polymorpha: A Resource for Invasive Species Research.</title>
        <authorList>
            <person name="McCartney M.A."/>
            <person name="Auch B."/>
            <person name="Kono T."/>
            <person name="Mallez S."/>
            <person name="Zhang Y."/>
            <person name="Obille A."/>
            <person name="Becker A."/>
            <person name="Abrahante J.E."/>
            <person name="Garbe J."/>
            <person name="Badalamenti J.P."/>
            <person name="Herman A."/>
            <person name="Mangelson H."/>
            <person name="Liachko I."/>
            <person name="Sullivan S."/>
            <person name="Sone E.D."/>
            <person name="Koren S."/>
            <person name="Silverstein K.A.T."/>
            <person name="Beckman K.B."/>
            <person name="Gohl D.M."/>
        </authorList>
    </citation>
    <scope>NUCLEOTIDE SEQUENCE</scope>
    <source>
        <strain evidence="8">Duluth1</strain>
        <tissue evidence="8">Whole animal</tissue>
    </source>
</reference>
<comment type="similarity">
    <text evidence="2">Belongs to the mab-21 family.</text>
</comment>
<evidence type="ECO:0000256" key="5">
    <source>
        <dbReference type="ARBA" id="ARBA00022723"/>
    </source>
</evidence>
<evidence type="ECO:0000256" key="1">
    <source>
        <dbReference type="ARBA" id="ARBA00001946"/>
    </source>
</evidence>
<dbReference type="Pfam" id="PF20266">
    <property type="entry name" value="Mab-21_C"/>
    <property type="match status" value="1"/>
</dbReference>
<dbReference type="PANTHER" id="PTHR10656:SF42">
    <property type="entry name" value="CYCLIC GMP-AMP SYNTHASE-LIKE PROTEIN-RELATED"/>
    <property type="match status" value="1"/>
</dbReference>
<dbReference type="GO" id="GO:0046872">
    <property type="term" value="F:metal ion binding"/>
    <property type="evidence" value="ECO:0007669"/>
    <property type="project" value="UniProtKB-KW"/>
</dbReference>
<comment type="caution">
    <text evidence="8">The sequence shown here is derived from an EMBL/GenBank/DDBJ whole genome shotgun (WGS) entry which is preliminary data.</text>
</comment>
<gene>
    <name evidence="8" type="ORF">DPMN_099564</name>
</gene>
<evidence type="ECO:0000256" key="6">
    <source>
        <dbReference type="ARBA" id="ARBA00022842"/>
    </source>
</evidence>
<dbReference type="InterPro" id="IPR024810">
    <property type="entry name" value="MAB21L/cGLR"/>
</dbReference>
<reference evidence="8" key="2">
    <citation type="submission" date="2020-11" db="EMBL/GenBank/DDBJ databases">
        <authorList>
            <person name="McCartney M.A."/>
            <person name="Auch B."/>
            <person name="Kono T."/>
            <person name="Mallez S."/>
            <person name="Becker A."/>
            <person name="Gohl D.M."/>
            <person name="Silverstein K.A.T."/>
            <person name="Koren S."/>
            <person name="Bechman K.B."/>
            <person name="Herman A."/>
            <person name="Abrahante J.E."/>
            <person name="Garbe J."/>
        </authorList>
    </citation>
    <scope>NUCLEOTIDE SEQUENCE</scope>
    <source>
        <strain evidence="8">Duluth1</strain>
        <tissue evidence="8">Whole animal</tissue>
    </source>
</reference>
<evidence type="ECO:0000259" key="7">
    <source>
        <dbReference type="Pfam" id="PF20266"/>
    </source>
</evidence>